<reference evidence="2 3" key="1">
    <citation type="submission" date="2024-05" db="EMBL/GenBank/DDBJ databases">
        <title>A high-quality chromosomal-level genome assembly of Topmouth culter (Culter alburnus).</title>
        <authorList>
            <person name="Zhao H."/>
        </authorList>
    </citation>
    <scope>NUCLEOTIDE SEQUENCE [LARGE SCALE GENOMIC DNA]</scope>
    <source>
        <strain evidence="2">CATC2023</strain>
        <tissue evidence="2">Muscle</tissue>
    </source>
</reference>
<dbReference type="AlphaFoldDB" id="A0AAW1ZKP6"/>
<name>A0AAW1ZKP6_CULAL</name>
<keyword evidence="3" id="KW-1185">Reference proteome</keyword>
<feature type="region of interest" description="Disordered" evidence="1">
    <location>
        <begin position="71"/>
        <end position="101"/>
    </location>
</feature>
<accession>A0AAW1ZKP6</accession>
<evidence type="ECO:0000256" key="1">
    <source>
        <dbReference type="SAM" id="MobiDB-lite"/>
    </source>
</evidence>
<sequence>MTGWVLITLKSEDSMDRNVDIHGYNEHTDFSSLLRVTEAGFHQRVAMNLRQHPPTGHVSGSVRTQITVCGPEHKPRSITEPREGTQMKQSPEAHSLYPHGKNIHLLPGDRDACHYRA</sequence>
<comment type="caution">
    <text evidence="2">The sequence shown here is derived from an EMBL/GenBank/DDBJ whole genome shotgun (WGS) entry which is preliminary data.</text>
</comment>
<evidence type="ECO:0000313" key="2">
    <source>
        <dbReference type="EMBL" id="KAK9961473.1"/>
    </source>
</evidence>
<protein>
    <submittedName>
        <fullName evidence="2">Uncharacterized protein</fullName>
    </submittedName>
</protein>
<organism evidence="2 3">
    <name type="scientific">Culter alburnus</name>
    <name type="common">Topmouth culter</name>
    <dbReference type="NCBI Taxonomy" id="194366"/>
    <lineage>
        <taxon>Eukaryota</taxon>
        <taxon>Metazoa</taxon>
        <taxon>Chordata</taxon>
        <taxon>Craniata</taxon>
        <taxon>Vertebrata</taxon>
        <taxon>Euteleostomi</taxon>
        <taxon>Actinopterygii</taxon>
        <taxon>Neopterygii</taxon>
        <taxon>Teleostei</taxon>
        <taxon>Ostariophysi</taxon>
        <taxon>Cypriniformes</taxon>
        <taxon>Xenocyprididae</taxon>
        <taxon>Xenocypridinae</taxon>
        <taxon>Culter</taxon>
    </lineage>
</organism>
<gene>
    <name evidence="2" type="ORF">ABG768_009260</name>
</gene>
<proteinExistence type="predicted"/>
<dbReference type="EMBL" id="JAWDJR010000016">
    <property type="protein sequence ID" value="KAK9961473.1"/>
    <property type="molecule type" value="Genomic_DNA"/>
</dbReference>
<dbReference type="Proteomes" id="UP001479290">
    <property type="component" value="Unassembled WGS sequence"/>
</dbReference>
<feature type="compositionally biased region" description="Basic and acidic residues" evidence="1">
    <location>
        <begin position="71"/>
        <end position="85"/>
    </location>
</feature>
<evidence type="ECO:0000313" key="3">
    <source>
        <dbReference type="Proteomes" id="UP001479290"/>
    </source>
</evidence>